<protein>
    <recommendedName>
        <fullName evidence="5">NGG1p interacting factor NIF3</fullName>
    </recommendedName>
</protein>
<comment type="similarity">
    <text evidence="1">Belongs to the GTP cyclohydrolase I type 2/NIF3 family.</text>
</comment>
<feature type="binding site" evidence="2">
    <location>
        <position position="265"/>
    </location>
    <ligand>
        <name>a divalent metal cation</name>
        <dbReference type="ChEBI" id="CHEBI:60240"/>
        <label>1</label>
    </ligand>
</feature>
<dbReference type="InterPro" id="IPR036069">
    <property type="entry name" value="DUF34/NIF3_sf"/>
</dbReference>
<name>A0A372IJ62_9BACT</name>
<organism evidence="3 4">
    <name type="scientific">Paracidobacterium acidisoli</name>
    <dbReference type="NCBI Taxonomy" id="2303751"/>
    <lineage>
        <taxon>Bacteria</taxon>
        <taxon>Pseudomonadati</taxon>
        <taxon>Acidobacteriota</taxon>
        <taxon>Terriglobia</taxon>
        <taxon>Terriglobales</taxon>
        <taxon>Acidobacteriaceae</taxon>
        <taxon>Paracidobacterium</taxon>
    </lineage>
</organism>
<accession>A0A372IJ62</accession>
<evidence type="ECO:0000256" key="2">
    <source>
        <dbReference type="PIRSR" id="PIRSR602678-1"/>
    </source>
</evidence>
<dbReference type="Gene3D" id="3.40.1390.30">
    <property type="entry name" value="NIF3 (NGG1p interacting factor 3)-like"/>
    <property type="match status" value="1"/>
</dbReference>
<keyword evidence="4" id="KW-1185">Reference proteome</keyword>
<dbReference type="Pfam" id="PF01784">
    <property type="entry name" value="DUF34_NIF3"/>
    <property type="match status" value="1"/>
</dbReference>
<evidence type="ECO:0000256" key="1">
    <source>
        <dbReference type="ARBA" id="ARBA00006964"/>
    </source>
</evidence>
<gene>
    <name evidence="3" type="ORF">D0Y96_20235</name>
</gene>
<keyword evidence="2" id="KW-0479">Metal-binding</keyword>
<evidence type="ECO:0000313" key="3">
    <source>
        <dbReference type="EMBL" id="RFU14781.1"/>
    </source>
</evidence>
<dbReference type="EMBL" id="QVQT01000011">
    <property type="protein sequence ID" value="RFU14781.1"/>
    <property type="molecule type" value="Genomic_DNA"/>
</dbReference>
<evidence type="ECO:0008006" key="5">
    <source>
        <dbReference type="Google" id="ProtNLM"/>
    </source>
</evidence>
<dbReference type="GO" id="GO:0046872">
    <property type="term" value="F:metal ion binding"/>
    <property type="evidence" value="ECO:0007669"/>
    <property type="project" value="UniProtKB-KW"/>
</dbReference>
<proteinExistence type="inferred from homology"/>
<evidence type="ECO:0000313" key="4">
    <source>
        <dbReference type="Proteomes" id="UP000264702"/>
    </source>
</evidence>
<dbReference type="InterPro" id="IPR002678">
    <property type="entry name" value="DUF34/NIF3"/>
</dbReference>
<dbReference type="SUPFAM" id="SSF102705">
    <property type="entry name" value="NIF3 (NGG1p interacting factor 3)-like"/>
    <property type="match status" value="1"/>
</dbReference>
<dbReference type="InterPro" id="IPR006311">
    <property type="entry name" value="TAT_signal"/>
</dbReference>
<dbReference type="Proteomes" id="UP000264702">
    <property type="component" value="Unassembled WGS sequence"/>
</dbReference>
<reference evidence="3 4" key="1">
    <citation type="submission" date="2018-08" db="EMBL/GenBank/DDBJ databases">
        <title>Acidipila sp. 4G-K13, an acidobacterium isolated from forest soil.</title>
        <authorList>
            <person name="Gao Z.-H."/>
            <person name="Qiu L.-H."/>
        </authorList>
    </citation>
    <scope>NUCLEOTIDE SEQUENCE [LARGE SCALE GENOMIC DNA]</scope>
    <source>
        <strain evidence="3 4">4G-K13</strain>
    </source>
</reference>
<dbReference type="AlphaFoldDB" id="A0A372IJ62"/>
<feature type="binding site" evidence="2">
    <location>
        <position position="103"/>
    </location>
    <ligand>
        <name>a divalent metal cation</name>
        <dbReference type="ChEBI" id="CHEBI:60240"/>
        <label>1</label>
    </ligand>
</feature>
<comment type="caution">
    <text evidence="3">The sequence shown here is derived from an EMBL/GenBank/DDBJ whole genome shotgun (WGS) entry which is preliminary data.</text>
</comment>
<sequence>MCGTMKFELISRRNFIAGGTAMLTTQLAAALPSPPALTAGEVMQRIQSHVGMPWLSSTMPTTVDKLVSGDDSTPVRGIVTTTMATLDVLQKTVAAGANMIVSHETPYYSQPDKYDDLKNDANLTGKLEYIRSHGIAIMRLHDHWHHRTPDSIAAGMVSEMGWQKYVDPQEPRQFRFPGTPLKTFALEAANRLHVTTARVVGDPEMLVRNVVAYWGNVTREKGIATLARPDVDTLISGETHEWEVVEYIEDQLTAGRRKALILLGHVATEQGGMRYCAEWLRGFVPEVPVRFIPALNPFWSPYPRSC</sequence>
<dbReference type="PROSITE" id="PS51318">
    <property type="entry name" value="TAT"/>
    <property type="match status" value="1"/>
</dbReference>
<feature type="binding site" evidence="2">
    <location>
        <position position="269"/>
    </location>
    <ligand>
        <name>a divalent metal cation</name>
        <dbReference type="ChEBI" id="CHEBI:60240"/>
        <label>1</label>
    </ligand>
</feature>